<dbReference type="CDD" id="cd15831">
    <property type="entry name" value="BTAD"/>
    <property type="match status" value="1"/>
</dbReference>
<dbReference type="InterPro" id="IPR005158">
    <property type="entry name" value="BTAD"/>
</dbReference>
<dbReference type="InterPro" id="IPR027417">
    <property type="entry name" value="P-loop_NTPase"/>
</dbReference>
<proteinExistence type="inferred from homology"/>
<dbReference type="Gene3D" id="3.40.50.300">
    <property type="entry name" value="P-loop containing nucleotide triphosphate hydrolases"/>
    <property type="match status" value="1"/>
</dbReference>
<organism evidence="9 10">
    <name type="scientific">Streptomyces himastatinicus ATCC 53653</name>
    <dbReference type="NCBI Taxonomy" id="457427"/>
    <lineage>
        <taxon>Bacteria</taxon>
        <taxon>Bacillati</taxon>
        <taxon>Actinomycetota</taxon>
        <taxon>Actinomycetes</taxon>
        <taxon>Kitasatosporales</taxon>
        <taxon>Streptomycetaceae</taxon>
        <taxon>Streptomyces</taxon>
        <taxon>Streptomyces violaceusniger group</taxon>
    </lineage>
</organism>
<name>D9WL52_9ACTN</name>
<dbReference type="EMBL" id="GG657754">
    <property type="protein sequence ID" value="EFL29327.1"/>
    <property type="molecule type" value="Genomic_DNA"/>
</dbReference>
<dbReference type="GO" id="GO:0043531">
    <property type="term" value="F:ADP binding"/>
    <property type="evidence" value="ECO:0007669"/>
    <property type="project" value="InterPro"/>
</dbReference>
<evidence type="ECO:0000256" key="1">
    <source>
        <dbReference type="ARBA" id="ARBA00005820"/>
    </source>
</evidence>
<dbReference type="SMART" id="SM01043">
    <property type="entry name" value="BTAD"/>
    <property type="match status" value="1"/>
</dbReference>
<dbReference type="GO" id="GO:0000160">
    <property type="term" value="P:phosphorelay signal transduction system"/>
    <property type="evidence" value="ECO:0007669"/>
    <property type="project" value="UniProtKB-KW"/>
</dbReference>
<keyword evidence="3" id="KW-0805">Transcription regulation</keyword>
<evidence type="ECO:0000313" key="9">
    <source>
        <dbReference type="EMBL" id="EFL29327.1"/>
    </source>
</evidence>
<dbReference type="PROSITE" id="PS51755">
    <property type="entry name" value="OMPR_PHOB"/>
    <property type="match status" value="1"/>
</dbReference>
<feature type="region of interest" description="Disordered" evidence="7">
    <location>
        <begin position="1"/>
        <end position="29"/>
    </location>
</feature>
<keyword evidence="2" id="KW-0902">Two-component regulatory system</keyword>
<dbReference type="SUPFAM" id="SSF48452">
    <property type="entry name" value="TPR-like"/>
    <property type="match status" value="3"/>
</dbReference>
<dbReference type="SMART" id="SM00862">
    <property type="entry name" value="Trans_reg_C"/>
    <property type="match status" value="1"/>
</dbReference>
<sequence>MAGYALGPVHPGDYGDRASVEQTERGGETRVDQAVFRRLCEKRQWGRPEDFLKAYAKVAAGLGEPERVTARQFHRWRQPDPPCPGPSRQRVLEEMFGMPLEQLGFTLPPHRRSTEDLPAASDIPAADEQLPRRKAGVTRRSHKPHDAADTGLRFAVLGPVRMWRGEQKLPPLSPQEQTLLCALLLRQGRTATADELVDAMWGEAPPPEAIAGLRTYVFRLRRKLGPGVLVSESGGYALRAELQALDVEVCGEYETQAKRARARGDLAEARRLLHMALTLWEGKPLAGVPGPYAHAQRSGLEERRLALLESRLELDLEWGLHTEMVSELTALTAEQPLRERLRSMLMLALYRSGRQAEALGVYADTRRLLAEELGVDPGPDLERLYQRILRVDPALAAPPAVPTDSTAVRPTVPRPAQLPARPTDFTGRRATVDALGEHLLRPRGTAVAIAAVHGLGGVGKTALAVYVAQSVRERFPDGQLYADLLGHGPRPAEPAVVLGTFLRALGTPPAALPEGTQERAALYRSLLAGRRFLVLLDNAHSAVPETSPLLPGAPGFFGPWVTSRARFGGFSTAPTWSVWMSWNPPEALDLFTRIVGPERAAEEPEACQGAVAACGFLPLAIRIAAARLAARPAWRVTTLTGRLADEHHRLRELRTGDLAVEASFALSYGQLSPEQARAFRLLAVPDAPRLSLSTSAAVLRRDPRDDRATAALLESLVDLSMLESTASDRWRYHDLLRLYARDRAEAEETGAERRAALSRLLDFYLATATGTYALHNPGDRLLDHLAPTTRPGLPFGDSKSALSWLFDEGPALLATVQQAVDEPALLPRAADLLLVSQDLMESGTCVHQYEQAAQAVADRAGTVRDAGSEGRARLLLGQVHHLADRLDQAQAQARHALTLGRTAQDPLTQSYALNLRGNLATARHRYEEAAAHYQQAMEVFRADANHYGETTMLMNIARADLELGRSEQAIAACEQAIASWQELGARLRLANGHYALALALHRAHRHEQALSQLQRALDGFEETRQPFWQGMTHYRMAQVELALLRPQLAAVQAEHALALLNDLGGDQRRAHALTVLGRALEQLGQPGRARTCWEQALHLLGRSDIPEADEVRALLAARP</sequence>
<protein>
    <submittedName>
        <fullName evidence="9">Regulatory protein AfsR</fullName>
    </submittedName>
</protein>
<comment type="similarity">
    <text evidence="1">Belongs to the AfsR/DnrI/RedD regulatory family.</text>
</comment>
<dbReference type="Pfam" id="PF00486">
    <property type="entry name" value="Trans_reg_C"/>
    <property type="match status" value="1"/>
</dbReference>
<dbReference type="Gene3D" id="1.10.10.10">
    <property type="entry name" value="Winged helix-like DNA-binding domain superfamily/Winged helix DNA-binding domain"/>
    <property type="match status" value="1"/>
</dbReference>
<keyword evidence="10" id="KW-1185">Reference proteome</keyword>
<dbReference type="SMART" id="SM00028">
    <property type="entry name" value="TPR"/>
    <property type="match status" value="6"/>
</dbReference>
<dbReference type="InterPro" id="IPR011990">
    <property type="entry name" value="TPR-like_helical_dom_sf"/>
</dbReference>
<dbReference type="PANTHER" id="PTHR35807">
    <property type="entry name" value="TRANSCRIPTIONAL REGULATOR REDD-RELATED"/>
    <property type="match status" value="1"/>
</dbReference>
<evidence type="ECO:0000256" key="5">
    <source>
        <dbReference type="ARBA" id="ARBA00023163"/>
    </source>
</evidence>
<evidence type="ECO:0000259" key="8">
    <source>
        <dbReference type="PROSITE" id="PS51755"/>
    </source>
</evidence>
<dbReference type="AlphaFoldDB" id="D9WL52"/>
<evidence type="ECO:0000256" key="2">
    <source>
        <dbReference type="ARBA" id="ARBA00023012"/>
    </source>
</evidence>
<dbReference type="Pfam" id="PF13424">
    <property type="entry name" value="TPR_12"/>
    <property type="match status" value="1"/>
</dbReference>
<dbReference type="InterPro" id="IPR001867">
    <property type="entry name" value="OmpR/PhoB-type_DNA-bd"/>
</dbReference>
<dbReference type="InterPro" id="IPR036388">
    <property type="entry name" value="WH-like_DNA-bd_sf"/>
</dbReference>
<feature type="domain" description="OmpR/PhoB-type" evidence="8">
    <location>
        <begin position="142"/>
        <end position="240"/>
    </location>
</feature>
<dbReference type="InterPro" id="IPR051677">
    <property type="entry name" value="AfsR-DnrI-RedD_regulator"/>
</dbReference>
<dbReference type="Pfam" id="PF03704">
    <property type="entry name" value="BTAD"/>
    <property type="match status" value="1"/>
</dbReference>
<dbReference type="Proteomes" id="UP000003963">
    <property type="component" value="Unassembled WGS sequence"/>
</dbReference>
<keyword evidence="4 6" id="KW-0238">DNA-binding</keyword>
<dbReference type="PRINTS" id="PR00364">
    <property type="entry name" value="DISEASERSIST"/>
</dbReference>
<dbReference type="InterPro" id="IPR016032">
    <property type="entry name" value="Sig_transdc_resp-reg_C-effctor"/>
</dbReference>
<dbReference type="HOGENOM" id="CLU_004665_2_0_11"/>
<evidence type="ECO:0000256" key="3">
    <source>
        <dbReference type="ARBA" id="ARBA00023015"/>
    </source>
</evidence>
<evidence type="ECO:0000256" key="7">
    <source>
        <dbReference type="SAM" id="MobiDB-lite"/>
    </source>
</evidence>
<evidence type="ECO:0000313" key="10">
    <source>
        <dbReference type="Proteomes" id="UP000003963"/>
    </source>
</evidence>
<feature type="DNA-binding region" description="OmpR/PhoB-type" evidence="6">
    <location>
        <begin position="142"/>
        <end position="240"/>
    </location>
</feature>
<keyword evidence="5" id="KW-0804">Transcription</keyword>
<dbReference type="GO" id="GO:0003677">
    <property type="term" value="F:DNA binding"/>
    <property type="evidence" value="ECO:0007669"/>
    <property type="project" value="UniProtKB-UniRule"/>
</dbReference>
<evidence type="ECO:0000256" key="6">
    <source>
        <dbReference type="PROSITE-ProRule" id="PRU01091"/>
    </source>
</evidence>
<reference evidence="9 10" key="1">
    <citation type="submission" date="2009-02" db="EMBL/GenBank/DDBJ databases">
        <title>Annotation of Streptomyces hygroscopicus strain ATCC 53653.</title>
        <authorList>
            <consortium name="The Broad Institute Genome Sequencing Platform"/>
            <consortium name="Broad Institute Microbial Sequencing Center"/>
            <person name="Fischbach M."/>
            <person name="Godfrey P."/>
            <person name="Ward D."/>
            <person name="Young S."/>
            <person name="Zeng Q."/>
            <person name="Koehrsen M."/>
            <person name="Alvarado L."/>
            <person name="Berlin A.M."/>
            <person name="Bochicchio J."/>
            <person name="Borenstein D."/>
            <person name="Chapman S.B."/>
            <person name="Chen Z."/>
            <person name="Engels R."/>
            <person name="Freedman E."/>
            <person name="Gellesch M."/>
            <person name="Goldberg J."/>
            <person name="Griggs A."/>
            <person name="Gujja S."/>
            <person name="Heilman E.R."/>
            <person name="Heiman D.I."/>
            <person name="Hepburn T.A."/>
            <person name="Howarth C."/>
            <person name="Jen D."/>
            <person name="Larson L."/>
            <person name="Lewis B."/>
            <person name="Mehta T."/>
            <person name="Park D."/>
            <person name="Pearson M."/>
            <person name="Richards J."/>
            <person name="Roberts A."/>
            <person name="Saif S."/>
            <person name="Shea T.D."/>
            <person name="Shenoy N."/>
            <person name="Sisk P."/>
            <person name="Stolte C."/>
            <person name="Sykes S.N."/>
            <person name="Thomson T."/>
            <person name="Walk T."/>
            <person name="White J."/>
            <person name="Yandava C."/>
            <person name="Straight P."/>
            <person name="Clardy J."/>
            <person name="Hung D."/>
            <person name="Kolter R."/>
            <person name="Mekalanos J."/>
            <person name="Walker S."/>
            <person name="Walsh C.T."/>
            <person name="Wieland-Brown L.C."/>
            <person name="Haas B."/>
            <person name="Nusbaum C."/>
            <person name="Birren B."/>
        </authorList>
    </citation>
    <scope>NUCLEOTIDE SEQUENCE [LARGE SCALE GENOMIC DNA]</scope>
    <source>
        <strain evidence="9 10">ATCC 53653</strain>
    </source>
</reference>
<dbReference type="Gene3D" id="1.25.40.10">
    <property type="entry name" value="Tetratricopeptide repeat domain"/>
    <property type="match status" value="2"/>
</dbReference>
<dbReference type="InterPro" id="IPR019734">
    <property type="entry name" value="TPR_rpt"/>
</dbReference>
<feature type="region of interest" description="Disordered" evidence="7">
    <location>
        <begin position="399"/>
        <end position="424"/>
    </location>
</feature>
<gene>
    <name evidence="9" type="ORF">SSOG_09041</name>
</gene>
<feature type="compositionally biased region" description="Basic and acidic residues" evidence="7">
    <location>
        <begin position="13"/>
        <end position="29"/>
    </location>
</feature>
<dbReference type="STRING" id="457427.SSOG_09041"/>
<dbReference type="SUPFAM" id="SSF46894">
    <property type="entry name" value="C-terminal effector domain of the bipartite response regulators"/>
    <property type="match status" value="1"/>
</dbReference>
<dbReference type="PANTHER" id="PTHR35807:SF1">
    <property type="entry name" value="TRANSCRIPTIONAL REGULATOR REDD"/>
    <property type="match status" value="1"/>
</dbReference>
<evidence type="ECO:0000256" key="4">
    <source>
        <dbReference type="ARBA" id="ARBA00023125"/>
    </source>
</evidence>
<accession>D9WL52</accession>
<dbReference type="GO" id="GO:0006355">
    <property type="term" value="P:regulation of DNA-templated transcription"/>
    <property type="evidence" value="ECO:0007669"/>
    <property type="project" value="InterPro"/>
</dbReference>
<dbReference type="SUPFAM" id="SSF52540">
    <property type="entry name" value="P-loop containing nucleoside triphosphate hydrolases"/>
    <property type="match status" value="1"/>
</dbReference>